<dbReference type="PANTHER" id="PTHR10110:SF86">
    <property type="entry name" value="SODIUM_HYDROGEN EXCHANGER 7"/>
    <property type="match status" value="1"/>
</dbReference>
<evidence type="ECO:0000256" key="9">
    <source>
        <dbReference type="ARBA" id="ARBA00023201"/>
    </source>
</evidence>
<keyword evidence="3" id="KW-1003">Cell membrane</keyword>
<keyword evidence="2" id="KW-0813">Transport</keyword>
<feature type="transmembrane region" description="Helical" evidence="10">
    <location>
        <begin position="174"/>
        <end position="195"/>
    </location>
</feature>
<reference evidence="12 13" key="1">
    <citation type="journal article" date="2015" name="Genome Announc.">
        <title>Expanding the biotechnology potential of lactobacilli through comparative genomics of 213 strains and associated genera.</title>
        <authorList>
            <person name="Sun Z."/>
            <person name="Harris H.M."/>
            <person name="McCann A."/>
            <person name="Guo C."/>
            <person name="Argimon S."/>
            <person name="Zhang W."/>
            <person name="Yang X."/>
            <person name="Jeffery I.B."/>
            <person name="Cooney J.C."/>
            <person name="Kagawa T.F."/>
            <person name="Liu W."/>
            <person name="Song Y."/>
            <person name="Salvetti E."/>
            <person name="Wrobel A."/>
            <person name="Rasinkangas P."/>
            <person name="Parkhill J."/>
            <person name="Rea M.C."/>
            <person name="O'Sullivan O."/>
            <person name="Ritari J."/>
            <person name="Douillard F.P."/>
            <person name="Paul Ross R."/>
            <person name="Yang R."/>
            <person name="Briner A.E."/>
            <person name="Felis G.E."/>
            <person name="de Vos W.M."/>
            <person name="Barrangou R."/>
            <person name="Klaenhammer T.R."/>
            <person name="Caufield P.W."/>
            <person name="Cui Y."/>
            <person name="Zhang H."/>
            <person name="O'Toole P.W."/>
        </authorList>
    </citation>
    <scope>NUCLEOTIDE SEQUENCE [LARGE SCALE GENOMIC DNA]</scope>
    <source>
        <strain evidence="12 13">DSM 24302</strain>
    </source>
</reference>
<dbReference type="GO" id="GO:0005886">
    <property type="term" value="C:plasma membrane"/>
    <property type="evidence" value="ECO:0007669"/>
    <property type="project" value="UniProtKB-SubCell"/>
</dbReference>
<dbReference type="EMBL" id="AYZR01000008">
    <property type="protein sequence ID" value="KRM93494.1"/>
    <property type="molecule type" value="Genomic_DNA"/>
</dbReference>
<dbReference type="GO" id="GO:0051453">
    <property type="term" value="P:regulation of intracellular pH"/>
    <property type="evidence" value="ECO:0007669"/>
    <property type="project" value="TreeGrafter"/>
</dbReference>
<dbReference type="GO" id="GO:0015385">
    <property type="term" value="F:sodium:proton antiporter activity"/>
    <property type="evidence" value="ECO:0007669"/>
    <property type="project" value="InterPro"/>
</dbReference>
<dbReference type="GO" id="GO:0015386">
    <property type="term" value="F:potassium:proton antiporter activity"/>
    <property type="evidence" value="ECO:0007669"/>
    <property type="project" value="TreeGrafter"/>
</dbReference>
<dbReference type="InterPro" id="IPR006153">
    <property type="entry name" value="Cation/H_exchanger_TM"/>
</dbReference>
<feature type="domain" description="Cation/H+ exchanger transmembrane" evidence="11">
    <location>
        <begin position="6"/>
        <end position="404"/>
    </location>
</feature>
<feature type="transmembrane region" description="Helical" evidence="10">
    <location>
        <begin position="207"/>
        <end position="224"/>
    </location>
</feature>
<keyword evidence="8 10" id="KW-0472">Membrane</keyword>
<dbReference type="AlphaFoldDB" id="A0A0R2D014"/>
<evidence type="ECO:0000313" key="12">
    <source>
        <dbReference type="EMBL" id="KRM93494.1"/>
    </source>
</evidence>
<evidence type="ECO:0000256" key="7">
    <source>
        <dbReference type="ARBA" id="ARBA00023065"/>
    </source>
</evidence>
<organism evidence="12 13">
    <name type="scientific">Lentilactobacillus senioris DSM 24302 = JCM 17472</name>
    <dbReference type="NCBI Taxonomy" id="1423802"/>
    <lineage>
        <taxon>Bacteria</taxon>
        <taxon>Bacillati</taxon>
        <taxon>Bacillota</taxon>
        <taxon>Bacilli</taxon>
        <taxon>Lactobacillales</taxon>
        <taxon>Lactobacillaceae</taxon>
        <taxon>Lentilactobacillus</taxon>
    </lineage>
</organism>
<keyword evidence="4 10" id="KW-0812">Transmembrane</keyword>
<dbReference type="Pfam" id="PF00999">
    <property type="entry name" value="Na_H_Exchanger"/>
    <property type="match status" value="1"/>
</dbReference>
<dbReference type="GO" id="GO:0098719">
    <property type="term" value="P:sodium ion import across plasma membrane"/>
    <property type="evidence" value="ECO:0007669"/>
    <property type="project" value="TreeGrafter"/>
</dbReference>
<feature type="transmembrane region" description="Helical" evidence="10">
    <location>
        <begin position="348"/>
        <end position="371"/>
    </location>
</feature>
<feature type="transmembrane region" description="Helical" evidence="10">
    <location>
        <begin position="230"/>
        <end position="247"/>
    </location>
</feature>
<accession>A0A0R2D014</accession>
<dbReference type="Gene3D" id="6.10.140.1330">
    <property type="match status" value="1"/>
</dbReference>
<comment type="subcellular location">
    <subcellularLocation>
        <location evidence="1">Cell membrane</location>
        <topology evidence="1">Multi-pass membrane protein</topology>
    </subcellularLocation>
</comment>
<comment type="caution">
    <text evidence="12">The sequence shown here is derived from an EMBL/GenBank/DDBJ whole genome shotgun (WGS) entry which is preliminary data.</text>
</comment>
<protein>
    <submittedName>
        <fullName evidence="12">Sodium hydrogen exchanger</fullName>
    </submittedName>
</protein>
<gene>
    <name evidence="12" type="ORF">FC56_GL000206</name>
</gene>
<evidence type="ECO:0000256" key="5">
    <source>
        <dbReference type="ARBA" id="ARBA00022989"/>
    </source>
</evidence>
<feature type="transmembrane region" description="Helical" evidence="10">
    <location>
        <begin position="267"/>
        <end position="287"/>
    </location>
</feature>
<evidence type="ECO:0000313" key="13">
    <source>
        <dbReference type="Proteomes" id="UP000051256"/>
    </source>
</evidence>
<feature type="transmembrane region" description="Helical" evidence="10">
    <location>
        <begin position="12"/>
        <end position="34"/>
    </location>
</feature>
<name>A0A0R2D014_9LACO</name>
<evidence type="ECO:0000256" key="10">
    <source>
        <dbReference type="SAM" id="Phobius"/>
    </source>
</evidence>
<keyword evidence="7" id="KW-0406">Ion transport</keyword>
<dbReference type="PANTHER" id="PTHR10110">
    <property type="entry name" value="SODIUM/HYDROGEN EXCHANGER"/>
    <property type="match status" value="1"/>
</dbReference>
<feature type="transmembrane region" description="Helical" evidence="10">
    <location>
        <begin position="383"/>
        <end position="405"/>
    </location>
</feature>
<keyword evidence="9" id="KW-0739">Sodium transport</keyword>
<proteinExistence type="predicted"/>
<evidence type="ECO:0000256" key="4">
    <source>
        <dbReference type="ARBA" id="ARBA00022692"/>
    </source>
</evidence>
<dbReference type="InterPro" id="IPR018422">
    <property type="entry name" value="Cation/H_exchanger_CPA1"/>
</dbReference>
<evidence type="ECO:0000256" key="8">
    <source>
        <dbReference type="ARBA" id="ARBA00023136"/>
    </source>
</evidence>
<evidence type="ECO:0000256" key="1">
    <source>
        <dbReference type="ARBA" id="ARBA00004651"/>
    </source>
</evidence>
<feature type="transmembrane region" description="Helical" evidence="10">
    <location>
        <begin position="307"/>
        <end position="327"/>
    </location>
</feature>
<dbReference type="Proteomes" id="UP000051256">
    <property type="component" value="Unassembled WGS sequence"/>
</dbReference>
<evidence type="ECO:0000259" key="11">
    <source>
        <dbReference type="Pfam" id="PF00999"/>
    </source>
</evidence>
<dbReference type="PATRIC" id="fig|1423802.4.peg.208"/>
<evidence type="ECO:0000256" key="3">
    <source>
        <dbReference type="ARBA" id="ARBA00022475"/>
    </source>
</evidence>
<feature type="transmembrane region" description="Helical" evidence="10">
    <location>
        <begin position="79"/>
        <end position="112"/>
    </location>
</feature>
<evidence type="ECO:0000256" key="6">
    <source>
        <dbReference type="ARBA" id="ARBA00023053"/>
    </source>
</evidence>
<sequence length="701" mass="78208">MLISLVLVSNILDHFIPAIPVSLIQVGLGLIMALAFKTTIPLETDWFLLLFVAPLLFNDGRRFPKKELWKLRGPIMANAIWLVFLTTIVGGFAFHLLMPAMPLAVCIALAAILSPTDPVAVQSISQRVDLPENVLHLVSGESLINDASGLIAFKYAIAATVSGTFVLSKAALDFTYISLVGFAVGAVLMIAILLLEEWLYRHGINDVIFITVLQITTPFVIYLLTEELTHASGVIAVVTAGIISHIYDGGIKNQPELTLVREKTWDIIIYTLNGIVFLILGVELPLATTKLIVDDQISTLGALGISFLVWVILLLIRVLWIFIYQVANRSKKQEFSTKTVRYSFKMAILAGLSGVRGAVTMAGVLSVPLVINSGAAFPARSLMLFVAAGVIIISLVAATITLPLVSASKGPIVTRALAASRNANFGETNEQPASAEKISEDEARIYIMKMAIQKIEEERREENSREVFELILDYQFLIRNLELKLQDTDAMNKVLADELALRRVALAGEREALEKLHSENSISDKTYAFANRRLAHQETQLQHSYIAHANHRGSDIVYWLKRAKKWLAVRFYQSKETDVEMAEFSLAQREQAKAAIQSLSQYLARDDIAQQRFESQSVYHLIVRYRNQIERAGNSNEQFQAERDERQYQNLRVRGLAAEREGVQILLEQGHIDWSLATKLRQYINYSETVLITDNGEDESN</sequence>
<keyword evidence="13" id="KW-1185">Reference proteome</keyword>
<evidence type="ECO:0000256" key="2">
    <source>
        <dbReference type="ARBA" id="ARBA00022448"/>
    </source>
</evidence>
<keyword evidence="6" id="KW-0915">Sodium</keyword>
<dbReference type="STRING" id="1423802.FC56_GL000206"/>
<keyword evidence="5 10" id="KW-1133">Transmembrane helix</keyword>